<dbReference type="SUPFAM" id="SSF54197">
    <property type="entry name" value="HIT-like"/>
    <property type="match status" value="1"/>
</dbReference>
<dbReference type="GO" id="GO:0008715">
    <property type="term" value="F:CDP-diacylglycerol diphosphatase activity"/>
    <property type="evidence" value="ECO:0007669"/>
    <property type="project" value="UniProtKB-EC"/>
</dbReference>
<evidence type="ECO:0000256" key="4">
    <source>
        <dbReference type="ARBA" id="ARBA00005189"/>
    </source>
</evidence>
<organism evidence="19 20">
    <name type="scientific">Mycobacterium lacus</name>
    <dbReference type="NCBI Taxonomy" id="169765"/>
    <lineage>
        <taxon>Bacteria</taxon>
        <taxon>Bacillati</taxon>
        <taxon>Actinomycetota</taxon>
        <taxon>Actinomycetes</taxon>
        <taxon>Mycobacteriales</taxon>
        <taxon>Mycobacteriaceae</taxon>
        <taxon>Mycobacterium</taxon>
    </lineage>
</organism>
<accession>A0A7I7NDP1</accession>
<dbReference type="AlphaFoldDB" id="A0A7I7NDP1"/>
<reference evidence="19 20" key="1">
    <citation type="journal article" date="2019" name="Emerg. Microbes Infect.">
        <title>Comprehensive subspecies identification of 175 nontuberculous mycobacteria species based on 7547 genomic profiles.</title>
        <authorList>
            <person name="Matsumoto Y."/>
            <person name="Kinjo T."/>
            <person name="Motooka D."/>
            <person name="Nabeya D."/>
            <person name="Jung N."/>
            <person name="Uechi K."/>
            <person name="Horii T."/>
            <person name="Iida T."/>
            <person name="Fujita J."/>
            <person name="Nakamura S."/>
        </authorList>
    </citation>
    <scope>NUCLEOTIDE SEQUENCE [LARGE SCALE GENOMIC DNA]</scope>
    <source>
        <strain evidence="19 20">JCM 15657</strain>
    </source>
</reference>
<comment type="subcellular location">
    <subcellularLocation>
        <location evidence="2">Cell membrane</location>
        <topology evidence="2">Single-pass membrane protein</topology>
    </subcellularLocation>
</comment>
<comment type="catalytic activity">
    <reaction evidence="1">
        <text>a CDP-1,2-diacyl-sn-glycerol + H2O = a 1,2-diacyl-sn-glycero-3-phosphate + CMP + 2 H(+)</text>
        <dbReference type="Rhea" id="RHEA:15221"/>
        <dbReference type="ChEBI" id="CHEBI:15377"/>
        <dbReference type="ChEBI" id="CHEBI:15378"/>
        <dbReference type="ChEBI" id="CHEBI:58332"/>
        <dbReference type="ChEBI" id="CHEBI:58608"/>
        <dbReference type="ChEBI" id="CHEBI:60377"/>
        <dbReference type="EC" id="3.6.1.26"/>
    </reaction>
</comment>
<evidence type="ECO:0000256" key="11">
    <source>
        <dbReference type="ARBA" id="ARBA00022989"/>
    </source>
</evidence>
<keyword evidence="10" id="KW-0378">Hydrolase</keyword>
<dbReference type="GO" id="GO:0008654">
    <property type="term" value="P:phospholipid biosynthetic process"/>
    <property type="evidence" value="ECO:0007669"/>
    <property type="project" value="UniProtKB-KW"/>
</dbReference>
<name>A0A7I7NDP1_9MYCO</name>
<dbReference type="EMBL" id="AP022581">
    <property type="protein sequence ID" value="BBX94806.1"/>
    <property type="molecule type" value="Genomic_DNA"/>
</dbReference>
<dbReference type="InterPro" id="IPR003763">
    <property type="entry name" value="CDP-diacylglyc_Pase"/>
</dbReference>
<dbReference type="InterPro" id="IPR036265">
    <property type="entry name" value="HIT-like_sf"/>
</dbReference>
<evidence type="ECO:0000256" key="13">
    <source>
        <dbReference type="ARBA" id="ARBA00023136"/>
    </source>
</evidence>
<comment type="similarity">
    <text evidence="5">Belongs to the Cdh family.</text>
</comment>
<evidence type="ECO:0000256" key="5">
    <source>
        <dbReference type="ARBA" id="ARBA00006435"/>
    </source>
</evidence>
<keyword evidence="12" id="KW-0443">Lipid metabolism</keyword>
<evidence type="ECO:0000256" key="18">
    <source>
        <dbReference type="SAM" id="MobiDB-lite"/>
    </source>
</evidence>
<evidence type="ECO:0000256" key="2">
    <source>
        <dbReference type="ARBA" id="ARBA00004162"/>
    </source>
</evidence>
<evidence type="ECO:0000256" key="17">
    <source>
        <dbReference type="ARBA" id="ARBA00032892"/>
    </source>
</evidence>
<keyword evidence="7" id="KW-1003">Cell membrane</keyword>
<evidence type="ECO:0000256" key="15">
    <source>
        <dbReference type="ARBA" id="ARBA00023264"/>
    </source>
</evidence>
<keyword evidence="11" id="KW-1133">Transmembrane helix</keyword>
<evidence type="ECO:0000256" key="3">
    <source>
        <dbReference type="ARBA" id="ARBA00004927"/>
    </source>
</evidence>
<keyword evidence="8" id="KW-0444">Lipid biosynthesis</keyword>
<feature type="region of interest" description="Disordered" evidence="18">
    <location>
        <begin position="195"/>
        <end position="214"/>
    </location>
</feature>
<dbReference type="UniPathway" id="UPA00609">
    <property type="reaction ID" value="UER00664"/>
</dbReference>
<dbReference type="PIRSF" id="PIRSF001273">
    <property type="entry name" value="CDH"/>
    <property type="match status" value="1"/>
</dbReference>
<keyword evidence="13" id="KW-0472">Membrane</keyword>
<evidence type="ECO:0000256" key="14">
    <source>
        <dbReference type="ARBA" id="ARBA00023209"/>
    </source>
</evidence>
<evidence type="ECO:0000313" key="20">
    <source>
        <dbReference type="Proteomes" id="UP000466396"/>
    </source>
</evidence>
<evidence type="ECO:0000256" key="8">
    <source>
        <dbReference type="ARBA" id="ARBA00022516"/>
    </source>
</evidence>
<dbReference type="Pfam" id="PF02611">
    <property type="entry name" value="CDH"/>
    <property type="match status" value="1"/>
</dbReference>
<dbReference type="GO" id="GO:0046342">
    <property type="term" value="P:CDP-diacylglycerol catabolic process"/>
    <property type="evidence" value="ECO:0007669"/>
    <property type="project" value="UniProtKB-UniPathway"/>
</dbReference>
<evidence type="ECO:0000256" key="7">
    <source>
        <dbReference type="ARBA" id="ARBA00022475"/>
    </source>
</evidence>
<proteinExistence type="inferred from homology"/>
<evidence type="ECO:0000256" key="12">
    <source>
        <dbReference type="ARBA" id="ARBA00023098"/>
    </source>
</evidence>
<evidence type="ECO:0000256" key="1">
    <source>
        <dbReference type="ARBA" id="ARBA00001007"/>
    </source>
</evidence>
<dbReference type="KEGG" id="mlj:MLAC_01000"/>
<dbReference type="EC" id="3.6.1.26" evidence="6"/>
<comment type="pathway">
    <text evidence="3">Phospholipid metabolism; CDP-diacylglycerol degradation; phosphatidate from CDP-diacylglycerol: step 1/1.</text>
</comment>
<evidence type="ECO:0000313" key="19">
    <source>
        <dbReference type="EMBL" id="BBX94806.1"/>
    </source>
</evidence>
<keyword evidence="20" id="KW-1185">Reference proteome</keyword>
<keyword evidence="14" id="KW-0594">Phospholipid biosynthesis</keyword>
<evidence type="ECO:0000256" key="16">
    <source>
        <dbReference type="ARBA" id="ARBA00032888"/>
    </source>
</evidence>
<dbReference type="Proteomes" id="UP000466396">
    <property type="component" value="Chromosome"/>
</dbReference>
<protein>
    <recommendedName>
        <fullName evidence="6">CDP-diacylglycerol diphosphatase</fullName>
        <ecNumber evidence="6">3.6.1.26</ecNumber>
    </recommendedName>
    <alternativeName>
        <fullName evidence="16">CDP-diacylglycerol phosphatidylhydrolase</fullName>
    </alternativeName>
    <alternativeName>
        <fullName evidence="17">CDP-diglyceride hydrolase</fullName>
    </alternativeName>
</protein>
<dbReference type="Gene3D" id="3.30.428.30">
    <property type="entry name" value="HIT family - CDH-like"/>
    <property type="match status" value="1"/>
</dbReference>
<keyword evidence="15" id="KW-1208">Phospholipid metabolism</keyword>
<sequence>MHDRCEAGYQRTGAYAPCIFVDEESGTVLYKSNFGSYHFLLVPLARITGIEDPVLLEAATPNYLYYSWRARFLVTSHLNNLLSESDVILTVNPKNARTQDQLHIHISCATPTLSSILKNIDPSEYVQWSQLPTNVEGHAYQALVVSGDALRSENLFKDVNTKVTADGKEMEYASVALAKVAPERFLLLLAEGTEDQPAPAETLQDPDCSIAKSG</sequence>
<dbReference type="GO" id="GO:0005886">
    <property type="term" value="C:plasma membrane"/>
    <property type="evidence" value="ECO:0007669"/>
    <property type="project" value="UniProtKB-SubCell"/>
</dbReference>
<evidence type="ECO:0000256" key="6">
    <source>
        <dbReference type="ARBA" id="ARBA00012375"/>
    </source>
</evidence>
<evidence type="ECO:0000256" key="10">
    <source>
        <dbReference type="ARBA" id="ARBA00022801"/>
    </source>
</evidence>
<keyword evidence="9" id="KW-0812">Transmembrane</keyword>
<evidence type="ECO:0000256" key="9">
    <source>
        <dbReference type="ARBA" id="ARBA00022692"/>
    </source>
</evidence>
<gene>
    <name evidence="19" type="primary">cdh</name>
    <name evidence="19" type="ORF">MLAC_01000</name>
</gene>
<comment type="pathway">
    <text evidence="4">Lipid metabolism.</text>
</comment>